<evidence type="ECO:0000313" key="2">
    <source>
        <dbReference type="EMBL" id="GLS65482.1"/>
    </source>
</evidence>
<dbReference type="EMBL" id="BSPK01000072">
    <property type="protein sequence ID" value="GLS65482.1"/>
    <property type="molecule type" value="Genomic_DNA"/>
</dbReference>
<evidence type="ECO:0000313" key="1">
    <source>
        <dbReference type="EMBL" id="GEP06442.1"/>
    </source>
</evidence>
<dbReference type="AlphaFoldDB" id="A0A512J913"/>
<reference evidence="2" key="1">
    <citation type="journal article" date="2014" name="Int. J. Syst. Evol. Microbiol.">
        <title>Complete genome of a new Firmicutes species belonging to the dominant human colonic microbiota ('Ruminococcus bicirculans') reveals two chromosomes and a selective capacity to utilize plant glucans.</title>
        <authorList>
            <consortium name="NISC Comparative Sequencing Program"/>
            <person name="Wegmann U."/>
            <person name="Louis P."/>
            <person name="Goesmann A."/>
            <person name="Henrissat B."/>
            <person name="Duncan S.H."/>
            <person name="Flint H.J."/>
        </authorList>
    </citation>
    <scope>NUCLEOTIDE SEQUENCE</scope>
    <source>
        <strain evidence="2">NBRC 107715</strain>
    </source>
</reference>
<evidence type="ECO:0000313" key="4">
    <source>
        <dbReference type="Proteomes" id="UP001156856"/>
    </source>
</evidence>
<evidence type="ECO:0000313" key="3">
    <source>
        <dbReference type="Proteomes" id="UP000321960"/>
    </source>
</evidence>
<sequence>MNDAIDDLVAERLSAAAGDPAALADLRGALIAGLSLAIAVTAEGSDRAASFLCEEATSLLFETVTEHAWAVGHLVNGR</sequence>
<name>A0A512J913_9HYPH</name>
<gene>
    <name evidence="2" type="ORF">GCM10007888_38640</name>
    <name evidence="1" type="ORF">MOX02_44800</name>
</gene>
<reference evidence="4" key="2">
    <citation type="journal article" date="2019" name="Int. J. Syst. Evol. Microbiol.">
        <title>The Global Catalogue of Microorganisms (GCM) 10K type strain sequencing project: providing services to taxonomists for standard genome sequencing and annotation.</title>
        <authorList>
            <consortium name="The Broad Institute Genomics Platform"/>
            <consortium name="The Broad Institute Genome Sequencing Center for Infectious Disease"/>
            <person name="Wu L."/>
            <person name="Ma J."/>
        </authorList>
    </citation>
    <scope>NUCLEOTIDE SEQUENCE [LARGE SCALE GENOMIC DNA]</scope>
    <source>
        <strain evidence="4">NBRC 107715</strain>
    </source>
</reference>
<proteinExistence type="predicted"/>
<dbReference type="Proteomes" id="UP001156856">
    <property type="component" value="Unassembled WGS sequence"/>
</dbReference>
<organism evidence="1 3">
    <name type="scientific">Methylobacterium oxalidis</name>
    <dbReference type="NCBI Taxonomy" id="944322"/>
    <lineage>
        <taxon>Bacteria</taxon>
        <taxon>Pseudomonadati</taxon>
        <taxon>Pseudomonadota</taxon>
        <taxon>Alphaproteobacteria</taxon>
        <taxon>Hyphomicrobiales</taxon>
        <taxon>Methylobacteriaceae</taxon>
        <taxon>Methylobacterium</taxon>
    </lineage>
</organism>
<reference evidence="1 3" key="3">
    <citation type="submission" date="2019-07" db="EMBL/GenBank/DDBJ databases">
        <title>Whole genome shotgun sequence of Methylobacterium oxalidis NBRC 107715.</title>
        <authorList>
            <person name="Hosoyama A."/>
            <person name="Uohara A."/>
            <person name="Ohji S."/>
            <person name="Ichikawa N."/>
        </authorList>
    </citation>
    <scope>NUCLEOTIDE SEQUENCE [LARGE SCALE GENOMIC DNA]</scope>
    <source>
        <strain evidence="1 3">NBRC 107715</strain>
    </source>
</reference>
<reference evidence="2" key="4">
    <citation type="submission" date="2023-01" db="EMBL/GenBank/DDBJ databases">
        <title>Draft genome sequence of Methylobacterium oxalidis strain NBRC 107715.</title>
        <authorList>
            <person name="Sun Q."/>
            <person name="Mori K."/>
        </authorList>
    </citation>
    <scope>NUCLEOTIDE SEQUENCE</scope>
    <source>
        <strain evidence="2">NBRC 107715</strain>
    </source>
</reference>
<comment type="caution">
    <text evidence="1">The sequence shown here is derived from an EMBL/GenBank/DDBJ whole genome shotgun (WGS) entry which is preliminary data.</text>
</comment>
<protein>
    <submittedName>
        <fullName evidence="1">Uncharacterized protein</fullName>
    </submittedName>
</protein>
<dbReference type="Proteomes" id="UP000321960">
    <property type="component" value="Unassembled WGS sequence"/>
</dbReference>
<dbReference type="EMBL" id="BJZU01000104">
    <property type="protein sequence ID" value="GEP06442.1"/>
    <property type="molecule type" value="Genomic_DNA"/>
</dbReference>
<dbReference type="RefSeq" id="WP_147027990.1">
    <property type="nucleotide sequence ID" value="NZ_BJZU01000104.1"/>
</dbReference>
<accession>A0A512J913</accession>
<keyword evidence="4" id="KW-1185">Reference proteome</keyword>